<protein>
    <recommendedName>
        <fullName evidence="3">Gas vesicle protein</fullName>
    </recommendedName>
</protein>
<accession>L7EZM2</accession>
<evidence type="ECO:0008006" key="3">
    <source>
        <dbReference type="Google" id="ProtNLM"/>
    </source>
</evidence>
<dbReference type="Proteomes" id="UP000010931">
    <property type="component" value="Unassembled WGS sequence"/>
</dbReference>
<dbReference type="PATRIC" id="fig|698760.3.peg.6953"/>
<name>L7EZM2_STRT8</name>
<keyword evidence="2" id="KW-1185">Reference proteome</keyword>
<sequence>MSNPAEIKAKESAEAIAPTADYYLVLMTTLLEKVGENSSIGVSLNISGGLVTGHLVTHKVWEALWKEQVSQANEWVGGVIARVLEETATDEVEDEAIPVRYIHLKDATFISGSTTSKVGLWRGPLHQVAGWTNSTIAG</sequence>
<dbReference type="EMBL" id="AEJB01000475">
    <property type="protein sequence ID" value="ELP64146.1"/>
    <property type="molecule type" value="Genomic_DNA"/>
</dbReference>
<dbReference type="AlphaFoldDB" id="L7EZM2"/>
<comment type="caution">
    <text evidence="1">The sequence shown here is derived from an EMBL/GenBank/DDBJ whole genome shotgun (WGS) entry which is preliminary data.</text>
</comment>
<evidence type="ECO:0000313" key="1">
    <source>
        <dbReference type="EMBL" id="ELP64146.1"/>
    </source>
</evidence>
<dbReference type="GeneID" id="97399371"/>
<dbReference type="RefSeq" id="WP_006380829.1">
    <property type="nucleotide sequence ID" value="NZ_AEJB01000475.1"/>
</dbReference>
<reference evidence="1 2" key="1">
    <citation type="journal article" date="2011" name="Plasmid">
        <title>Streptomyces turgidiscabies Car8 contains a modular pathogenicity island that shares virulence genes with other actinobacterial plant pathogens.</title>
        <authorList>
            <person name="Huguet-Tapia J.C."/>
            <person name="Badger J.H."/>
            <person name="Loria R."/>
            <person name="Pettis G.S."/>
        </authorList>
    </citation>
    <scope>NUCLEOTIDE SEQUENCE [LARGE SCALE GENOMIC DNA]</scope>
    <source>
        <strain evidence="1 2">Car8</strain>
    </source>
</reference>
<organism evidence="1 2">
    <name type="scientific">Streptomyces turgidiscabies (strain Car8)</name>
    <dbReference type="NCBI Taxonomy" id="698760"/>
    <lineage>
        <taxon>Bacteria</taxon>
        <taxon>Bacillati</taxon>
        <taxon>Actinomycetota</taxon>
        <taxon>Actinomycetes</taxon>
        <taxon>Kitasatosporales</taxon>
        <taxon>Streptomycetaceae</taxon>
        <taxon>Streptomyces</taxon>
    </lineage>
</organism>
<gene>
    <name evidence="1" type="ORF">STRTUCAR8_05565</name>
</gene>
<evidence type="ECO:0000313" key="2">
    <source>
        <dbReference type="Proteomes" id="UP000010931"/>
    </source>
</evidence>
<proteinExistence type="predicted"/>